<gene>
    <name evidence="7" type="ORF">NMOB1V02_LOCUS3802</name>
</gene>
<dbReference type="PANTHER" id="PTHR24342:SF12">
    <property type="entry name" value="DEATH-ASSOCIATED PROTEIN KINASE RELATED"/>
    <property type="match status" value="1"/>
</dbReference>
<evidence type="ECO:0000256" key="5">
    <source>
        <dbReference type="ARBA" id="ARBA00022840"/>
    </source>
</evidence>
<keyword evidence="4" id="KW-0418">Kinase</keyword>
<dbReference type="GO" id="GO:0005524">
    <property type="term" value="F:ATP binding"/>
    <property type="evidence" value="ECO:0007669"/>
    <property type="project" value="UniProtKB-KW"/>
</dbReference>
<dbReference type="GO" id="GO:0043065">
    <property type="term" value="P:positive regulation of apoptotic process"/>
    <property type="evidence" value="ECO:0007669"/>
    <property type="project" value="TreeGrafter"/>
</dbReference>
<dbReference type="InterPro" id="IPR000719">
    <property type="entry name" value="Prot_kinase_dom"/>
</dbReference>
<evidence type="ECO:0000313" key="8">
    <source>
        <dbReference type="Proteomes" id="UP000678499"/>
    </source>
</evidence>
<proteinExistence type="predicted"/>
<dbReference type="OrthoDB" id="74764at2759"/>
<evidence type="ECO:0000256" key="1">
    <source>
        <dbReference type="ARBA" id="ARBA00022527"/>
    </source>
</evidence>
<dbReference type="InterPro" id="IPR011009">
    <property type="entry name" value="Kinase-like_dom_sf"/>
</dbReference>
<name>A0A7R9BLF2_9CRUS</name>
<evidence type="ECO:0000256" key="3">
    <source>
        <dbReference type="ARBA" id="ARBA00022741"/>
    </source>
</evidence>
<sequence>MSPQNLVLTGPFPCCDVKLCDFESSRVIKDDHVNEILGTADYVAPEILHFEPITTAADMW</sequence>
<keyword evidence="3" id="KW-0547">Nucleotide-binding</keyword>
<keyword evidence="2" id="KW-0808">Transferase</keyword>
<feature type="domain" description="Protein kinase" evidence="6">
    <location>
        <begin position="1"/>
        <end position="60"/>
    </location>
</feature>
<evidence type="ECO:0000256" key="4">
    <source>
        <dbReference type="ARBA" id="ARBA00022777"/>
    </source>
</evidence>
<dbReference type="EMBL" id="CAJPEX010000531">
    <property type="protein sequence ID" value="CAG0916175.1"/>
    <property type="molecule type" value="Genomic_DNA"/>
</dbReference>
<dbReference type="Proteomes" id="UP000678499">
    <property type="component" value="Unassembled WGS sequence"/>
</dbReference>
<protein>
    <recommendedName>
        <fullName evidence="6">Protein kinase domain-containing protein</fullName>
    </recommendedName>
</protein>
<evidence type="ECO:0000256" key="2">
    <source>
        <dbReference type="ARBA" id="ARBA00022679"/>
    </source>
</evidence>
<dbReference type="PANTHER" id="PTHR24342">
    <property type="entry name" value="SERINE/THREONINE-PROTEIN KINASE 17"/>
    <property type="match status" value="1"/>
</dbReference>
<dbReference type="GO" id="GO:0035556">
    <property type="term" value="P:intracellular signal transduction"/>
    <property type="evidence" value="ECO:0007669"/>
    <property type="project" value="TreeGrafter"/>
</dbReference>
<dbReference type="GO" id="GO:0004674">
    <property type="term" value="F:protein serine/threonine kinase activity"/>
    <property type="evidence" value="ECO:0007669"/>
    <property type="project" value="UniProtKB-KW"/>
</dbReference>
<evidence type="ECO:0000313" key="7">
    <source>
        <dbReference type="EMBL" id="CAD7276023.1"/>
    </source>
</evidence>
<dbReference type="GO" id="GO:0005634">
    <property type="term" value="C:nucleus"/>
    <property type="evidence" value="ECO:0007669"/>
    <property type="project" value="TreeGrafter"/>
</dbReference>
<reference evidence="7" key="1">
    <citation type="submission" date="2020-11" db="EMBL/GenBank/DDBJ databases">
        <authorList>
            <person name="Tran Van P."/>
        </authorList>
    </citation>
    <scope>NUCLEOTIDE SEQUENCE</scope>
</reference>
<dbReference type="SUPFAM" id="SSF56112">
    <property type="entry name" value="Protein kinase-like (PK-like)"/>
    <property type="match status" value="1"/>
</dbReference>
<dbReference type="PROSITE" id="PS50011">
    <property type="entry name" value="PROTEIN_KINASE_DOM"/>
    <property type="match status" value="1"/>
</dbReference>
<keyword evidence="5" id="KW-0067">ATP-binding</keyword>
<evidence type="ECO:0000259" key="6">
    <source>
        <dbReference type="PROSITE" id="PS50011"/>
    </source>
</evidence>
<keyword evidence="8" id="KW-1185">Reference proteome</keyword>
<dbReference type="EMBL" id="OA882568">
    <property type="protein sequence ID" value="CAD7276023.1"/>
    <property type="molecule type" value="Genomic_DNA"/>
</dbReference>
<dbReference type="Pfam" id="PF00069">
    <property type="entry name" value="Pkinase"/>
    <property type="match status" value="1"/>
</dbReference>
<organism evidence="7">
    <name type="scientific">Notodromas monacha</name>
    <dbReference type="NCBI Taxonomy" id="399045"/>
    <lineage>
        <taxon>Eukaryota</taxon>
        <taxon>Metazoa</taxon>
        <taxon>Ecdysozoa</taxon>
        <taxon>Arthropoda</taxon>
        <taxon>Crustacea</taxon>
        <taxon>Oligostraca</taxon>
        <taxon>Ostracoda</taxon>
        <taxon>Podocopa</taxon>
        <taxon>Podocopida</taxon>
        <taxon>Cypridocopina</taxon>
        <taxon>Cypridoidea</taxon>
        <taxon>Cyprididae</taxon>
        <taxon>Notodromas</taxon>
    </lineage>
</organism>
<accession>A0A7R9BLF2</accession>
<dbReference type="AlphaFoldDB" id="A0A7R9BLF2"/>
<dbReference type="Gene3D" id="1.10.510.10">
    <property type="entry name" value="Transferase(Phosphotransferase) domain 1"/>
    <property type="match status" value="1"/>
</dbReference>
<keyword evidence="1" id="KW-0723">Serine/threonine-protein kinase</keyword>